<dbReference type="SUPFAM" id="SSF55729">
    <property type="entry name" value="Acyl-CoA N-acyltransferases (Nat)"/>
    <property type="match status" value="1"/>
</dbReference>
<dbReference type="AlphaFoldDB" id="A0A934KK57"/>
<reference evidence="1 2" key="1">
    <citation type="submission" date="2020-09" db="EMBL/GenBank/DDBJ databases">
        <title>Draft genome of Gelidibacter salicanalis PAMC21136.</title>
        <authorList>
            <person name="Park H."/>
        </authorList>
    </citation>
    <scope>NUCLEOTIDE SEQUENCE [LARGE SCALE GENOMIC DNA]</scope>
    <source>
        <strain evidence="1 2">PAMC21136</strain>
    </source>
</reference>
<name>A0A934KK57_9FLAO</name>
<evidence type="ECO:0000313" key="2">
    <source>
        <dbReference type="Proteomes" id="UP000662373"/>
    </source>
</evidence>
<protein>
    <submittedName>
        <fullName evidence="1">GNAT family N-acetyltransferase</fullName>
    </submittedName>
</protein>
<comment type="caution">
    <text evidence="1">The sequence shown here is derived from an EMBL/GenBank/DDBJ whole genome shotgun (WGS) entry which is preliminary data.</text>
</comment>
<dbReference type="Gene3D" id="3.40.630.30">
    <property type="match status" value="1"/>
</dbReference>
<dbReference type="InterPro" id="IPR016181">
    <property type="entry name" value="Acyl_CoA_acyltransferase"/>
</dbReference>
<sequence length="325" mass="37875">MENYSIEIYQPKFKSIWDAFVSQSKNATFLFQRDFMEYHQHRFEDFSLMLFKNGILVGLLPANRAGDKLYSHQGLTYGGLLLSADIKFDTVLRSFELLLKFLSELHIQSLSIKDIPTIYHRLPSEEARYLYYILNAQLEKREVLSVIDTSQKLKFSRSRREGIKRAQKHHLRVVNDDDFKAVWNSILKPNLDTKHNVTPVHSLKEILYLKDRFPDNIKQFNVYHEGQIVAGATIFETPRVAHCQYISGNADKNTLGSLDVLHDYLINEVYAEKRYFDFGSSNENDGKNINYGLQFWKEGFGARTITQDFYIIETKNHNKLNGVLS</sequence>
<dbReference type="EMBL" id="JAEHJZ010000002">
    <property type="protein sequence ID" value="MBJ7879259.1"/>
    <property type="molecule type" value="Genomic_DNA"/>
</dbReference>
<keyword evidence="2" id="KW-1185">Reference proteome</keyword>
<evidence type="ECO:0000313" key="1">
    <source>
        <dbReference type="EMBL" id="MBJ7879259.1"/>
    </source>
</evidence>
<dbReference type="Proteomes" id="UP000662373">
    <property type="component" value="Unassembled WGS sequence"/>
</dbReference>
<dbReference type="RefSeq" id="WP_199596709.1">
    <property type="nucleotide sequence ID" value="NZ_JAEHJZ010000002.1"/>
</dbReference>
<proteinExistence type="predicted"/>
<gene>
    <name evidence="1" type="ORF">JEM65_01135</name>
</gene>
<accession>A0A934KK57</accession>
<organism evidence="1 2">
    <name type="scientific">Gelidibacter salicanalis</name>
    <dbReference type="NCBI Taxonomy" id="291193"/>
    <lineage>
        <taxon>Bacteria</taxon>
        <taxon>Pseudomonadati</taxon>
        <taxon>Bacteroidota</taxon>
        <taxon>Flavobacteriia</taxon>
        <taxon>Flavobacteriales</taxon>
        <taxon>Flavobacteriaceae</taxon>
        <taxon>Gelidibacter</taxon>
    </lineage>
</organism>